<keyword evidence="1" id="KW-0812">Transmembrane</keyword>
<gene>
    <name evidence="3" type="primary">LOC108741205</name>
</gene>
<keyword evidence="1" id="KW-1133">Transmembrane helix</keyword>
<dbReference type="PANTHER" id="PTHR12840:SF1">
    <property type="entry name" value="NADH DEHYDROGENASE [UBIQUINONE] 1 BETA SUBCOMPLEX SUBUNIT 8, MITOCHONDRIAL"/>
    <property type="match status" value="1"/>
</dbReference>
<dbReference type="AlphaFoldDB" id="A0A1W4X5N5"/>
<dbReference type="InterPro" id="IPR008699">
    <property type="entry name" value="NDUFB8"/>
</dbReference>
<dbReference type="GO" id="GO:0005739">
    <property type="term" value="C:mitochondrion"/>
    <property type="evidence" value="ECO:0007669"/>
    <property type="project" value="InterPro"/>
</dbReference>
<feature type="transmembrane region" description="Helical" evidence="1">
    <location>
        <begin position="128"/>
        <end position="148"/>
    </location>
</feature>
<accession>A0A1W4X5N5</accession>
<dbReference type="STRING" id="224129.A0A1W4X5N5"/>
<evidence type="ECO:0000313" key="3">
    <source>
        <dbReference type="RefSeq" id="XP_018331411.1"/>
    </source>
</evidence>
<protein>
    <submittedName>
        <fullName evidence="3">NADH dehydrogenase [ubiquinone] 1 beta subcomplex subunit 8, mitochondrial-like</fullName>
    </submittedName>
</protein>
<keyword evidence="2" id="KW-1185">Reference proteome</keyword>
<sequence>MLLKTVGSTCLKTFLQRSNVLQIPIQSAGHWLRDHAPEPKPPVKTEEILAAAEKYNLLPSEYKTFPDDGFGYGDYPNLPLMSSDAKDKNYPYDNPELRRNFNEPLHVLADILIEERCNRNIRLRKSQFVYLLETLGVFATLWTIYIYLEDKKKFLPLLRKQFPGDECQIHYTFEQKPPKKKDECEYCT</sequence>
<name>A0A1W4X5N5_AGRPL</name>
<evidence type="ECO:0000256" key="1">
    <source>
        <dbReference type="SAM" id="Phobius"/>
    </source>
</evidence>
<dbReference type="FunCoup" id="A0A1W4X5N5">
    <property type="interactions" value="733"/>
</dbReference>
<evidence type="ECO:0000313" key="2">
    <source>
        <dbReference type="Proteomes" id="UP000192223"/>
    </source>
</evidence>
<dbReference type="InParanoid" id="A0A1W4X5N5"/>
<dbReference type="KEGG" id="apln:108741205"/>
<proteinExistence type="predicted"/>
<dbReference type="RefSeq" id="XP_018331411.1">
    <property type="nucleotide sequence ID" value="XM_018475909.1"/>
</dbReference>
<dbReference type="OrthoDB" id="2014058at2759"/>
<dbReference type="PANTHER" id="PTHR12840">
    <property type="entry name" value="NADH-UBIQUINONE OXIDOREDUCTASE ASHI SUBUNIT"/>
    <property type="match status" value="1"/>
</dbReference>
<organism evidence="2 3">
    <name type="scientific">Agrilus planipennis</name>
    <name type="common">Emerald ash borer</name>
    <name type="synonym">Agrilus marcopoli</name>
    <dbReference type="NCBI Taxonomy" id="224129"/>
    <lineage>
        <taxon>Eukaryota</taxon>
        <taxon>Metazoa</taxon>
        <taxon>Ecdysozoa</taxon>
        <taxon>Arthropoda</taxon>
        <taxon>Hexapoda</taxon>
        <taxon>Insecta</taxon>
        <taxon>Pterygota</taxon>
        <taxon>Neoptera</taxon>
        <taxon>Endopterygota</taxon>
        <taxon>Coleoptera</taxon>
        <taxon>Polyphaga</taxon>
        <taxon>Elateriformia</taxon>
        <taxon>Buprestoidea</taxon>
        <taxon>Buprestidae</taxon>
        <taxon>Agrilinae</taxon>
        <taxon>Agrilus</taxon>
    </lineage>
</organism>
<dbReference type="GeneID" id="108741205"/>
<dbReference type="Pfam" id="PF05821">
    <property type="entry name" value="NDUF_B8"/>
    <property type="match status" value="1"/>
</dbReference>
<keyword evidence="1" id="KW-0472">Membrane</keyword>
<dbReference type="Proteomes" id="UP000192223">
    <property type="component" value="Unplaced"/>
</dbReference>
<reference evidence="3" key="1">
    <citation type="submission" date="2025-08" db="UniProtKB">
        <authorList>
            <consortium name="RefSeq"/>
        </authorList>
    </citation>
    <scope>IDENTIFICATION</scope>
    <source>
        <tissue evidence="3">Entire body</tissue>
    </source>
</reference>